<protein>
    <submittedName>
        <fullName evidence="4">RNA polymerase II nuclear localization protein SLC7A6OS</fullName>
    </submittedName>
</protein>
<name>A0A0R3U6H8_MESCO</name>
<feature type="compositionally biased region" description="Basic and acidic residues" evidence="1">
    <location>
        <begin position="225"/>
        <end position="236"/>
    </location>
</feature>
<reference evidence="2 3" key="1">
    <citation type="submission" date="2018-10" db="EMBL/GenBank/DDBJ databases">
        <authorList>
            <consortium name="Pathogen Informatics"/>
        </authorList>
    </citation>
    <scope>NUCLEOTIDE SEQUENCE [LARGE SCALE GENOMIC DNA]</scope>
</reference>
<evidence type="ECO:0000313" key="4">
    <source>
        <dbReference type="WBParaSite" id="MCU_008489-RA"/>
    </source>
</evidence>
<dbReference type="OrthoDB" id="6253343at2759"/>
<dbReference type="Proteomes" id="UP000267029">
    <property type="component" value="Unassembled WGS sequence"/>
</dbReference>
<keyword evidence="3" id="KW-1185">Reference proteome</keyword>
<reference evidence="4" key="2">
    <citation type="submission" date="2019-11" db="UniProtKB">
        <authorList>
            <consortium name="WormBaseParasite"/>
        </authorList>
    </citation>
    <scope>IDENTIFICATION</scope>
</reference>
<evidence type="ECO:0000313" key="2">
    <source>
        <dbReference type="EMBL" id="VDD76377.1"/>
    </source>
</evidence>
<evidence type="ECO:0000256" key="1">
    <source>
        <dbReference type="SAM" id="MobiDB-lite"/>
    </source>
</evidence>
<sequence length="285" mass="32001">MNRNRRRGGVSSGFASLRDGVKRRLFDPFAVPVAPDPRAVINRLTPILYAQPYVPSMLHWSDVTQPPKKDLTAEEVYQLRLFETRAIVDYAFENSTDVRSLATRSKGVLVGKSELLPSAKVRSSTVHILMKTEEISFWRDGGLLQSFSNPFEWYPREIAGYLSKSSSGAPSSSKRVRFDCPPGGVSDEMEDGAVLDRTIFEVVDKNDDDDVSVGGVGDLTEAENQENRDSEDERWNGEQVEEEAGDESNDYCETYFDNGEDDIDDFNVQMYEAGDQDDGGEYYDL</sequence>
<accession>A0A0R3U6H8</accession>
<organism evidence="4">
    <name type="scientific">Mesocestoides corti</name>
    <name type="common">Flatworm</name>
    <dbReference type="NCBI Taxonomy" id="53468"/>
    <lineage>
        <taxon>Eukaryota</taxon>
        <taxon>Metazoa</taxon>
        <taxon>Spiralia</taxon>
        <taxon>Lophotrochozoa</taxon>
        <taxon>Platyhelminthes</taxon>
        <taxon>Cestoda</taxon>
        <taxon>Eucestoda</taxon>
        <taxon>Cyclophyllidea</taxon>
        <taxon>Mesocestoididae</taxon>
        <taxon>Mesocestoides</taxon>
    </lineage>
</organism>
<evidence type="ECO:0000313" key="3">
    <source>
        <dbReference type="Proteomes" id="UP000267029"/>
    </source>
</evidence>
<dbReference type="WBParaSite" id="MCU_008489-RA">
    <property type="protein sequence ID" value="MCU_008489-RA"/>
    <property type="gene ID" value="MCU_008489"/>
</dbReference>
<dbReference type="AlphaFoldDB" id="A0A0R3U6H8"/>
<dbReference type="EMBL" id="UXSR01000381">
    <property type="protein sequence ID" value="VDD76377.1"/>
    <property type="molecule type" value="Genomic_DNA"/>
</dbReference>
<proteinExistence type="predicted"/>
<feature type="compositionally biased region" description="Acidic residues" evidence="1">
    <location>
        <begin position="239"/>
        <end position="250"/>
    </location>
</feature>
<feature type="region of interest" description="Disordered" evidence="1">
    <location>
        <begin position="206"/>
        <end position="262"/>
    </location>
</feature>
<gene>
    <name evidence="2" type="ORF">MCOS_LOCUS2380</name>
</gene>